<sequence>MAPRARIAAYKVCWTDGGTGLNGCATSNSVAAIEQAVKDGVNVINFSIGPNAGGGAFNEPTEVAFLGAAAAGVFVAASAGNSGPATAPVAHISPWLTTVGNSTHNRTYAGDVALGNGVTVTGASGNANTPSAPLILARDAGLPGVDPNLVNLNRCFGPADNIAPLLDPAKVTGKILVCDRGDNVLVNKSANGKTAGAVGVIIANTPVTAQTILNQAHTISTVHITAADGQKVKDYYASTPGATAALNNLRGIVDPNIVAPQMNNSSSRGPNVANANIMKPDVTAPGTDILAA</sequence>
<dbReference type="EMBL" id="EQ983830">
    <property type="protein sequence ID" value="EEF24009.1"/>
    <property type="molecule type" value="Genomic_DNA"/>
</dbReference>
<dbReference type="Pfam" id="PF02225">
    <property type="entry name" value="PA"/>
    <property type="match status" value="1"/>
</dbReference>
<evidence type="ECO:0000256" key="1">
    <source>
        <dbReference type="ARBA" id="ARBA00004613"/>
    </source>
</evidence>
<protein>
    <submittedName>
        <fullName evidence="8">Uncharacterized protein</fullName>
    </submittedName>
</protein>
<dbReference type="InterPro" id="IPR036852">
    <property type="entry name" value="Peptidase_S8/S53_dom_sf"/>
</dbReference>
<evidence type="ECO:0000313" key="8">
    <source>
        <dbReference type="EMBL" id="EEF24009.1"/>
    </source>
</evidence>
<dbReference type="InParanoid" id="B9TJF6"/>
<evidence type="ECO:0000256" key="2">
    <source>
        <dbReference type="ARBA" id="ARBA00011073"/>
    </source>
</evidence>
<name>B9TJF6_RICCO</name>
<feature type="domain" description="Peptidase S8/S53" evidence="6">
    <location>
        <begin position="1"/>
        <end position="287"/>
    </location>
</feature>
<evidence type="ECO:0000256" key="5">
    <source>
        <dbReference type="PROSITE-ProRule" id="PRU01240"/>
    </source>
</evidence>
<dbReference type="GO" id="GO:0009610">
    <property type="term" value="P:response to symbiotic fungus"/>
    <property type="evidence" value="ECO:0007669"/>
    <property type="project" value="UniProtKB-ARBA"/>
</dbReference>
<dbReference type="AlphaFoldDB" id="B9TJF6"/>
<evidence type="ECO:0000259" key="6">
    <source>
        <dbReference type="Pfam" id="PF00082"/>
    </source>
</evidence>
<comment type="subcellular location">
    <subcellularLocation>
        <location evidence="1">Secreted</location>
    </subcellularLocation>
</comment>
<dbReference type="Gene3D" id="3.40.50.200">
    <property type="entry name" value="Peptidase S8/S53 domain"/>
    <property type="match status" value="1"/>
</dbReference>
<dbReference type="InterPro" id="IPR046450">
    <property type="entry name" value="PA_dom_sf"/>
</dbReference>
<dbReference type="Gene3D" id="3.50.30.30">
    <property type="match status" value="1"/>
</dbReference>
<dbReference type="GO" id="GO:0004252">
    <property type="term" value="F:serine-type endopeptidase activity"/>
    <property type="evidence" value="ECO:0007669"/>
    <property type="project" value="InterPro"/>
</dbReference>
<dbReference type="InterPro" id="IPR045051">
    <property type="entry name" value="SBT"/>
</dbReference>
<dbReference type="PROSITE" id="PS51892">
    <property type="entry name" value="SUBTILASE"/>
    <property type="match status" value="1"/>
</dbReference>
<organism evidence="8 9">
    <name type="scientific">Ricinus communis</name>
    <name type="common">Castor bean</name>
    <dbReference type="NCBI Taxonomy" id="3988"/>
    <lineage>
        <taxon>Eukaryota</taxon>
        <taxon>Viridiplantae</taxon>
        <taxon>Streptophyta</taxon>
        <taxon>Embryophyta</taxon>
        <taxon>Tracheophyta</taxon>
        <taxon>Spermatophyta</taxon>
        <taxon>Magnoliopsida</taxon>
        <taxon>eudicotyledons</taxon>
        <taxon>Gunneridae</taxon>
        <taxon>Pentapetalae</taxon>
        <taxon>rosids</taxon>
        <taxon>fabids</taxon>
        <taxon>Malpighiales</taxon>
        <taxon>Euphorbiaceae</taxon>
        <taxon>Acalyphoideae</taxon>
        <taxon>Acalypheae</taxon>
        <taxon>Ricinus</taxon>
    </lineage>
</organism>
<keyword evidence="9" id="KW-1185">Reference proteome</keyword>
<feature type="domain" description="PA" evidence="7">
    <location>
        <begin position="161"/>
        <end position="231"/>
    </location>
</feature>
<dbReference type="InterPro" id="IPR003137">
    <property type="entry name" value="PA_domain"/>
</dbReference>
<evidence type="ECO:0000313" key="9">
    <source>
        <dbReference type="Proteomes" id="UP000008311"/>
    </source>
</evidence>
<dbReference type="Pfam" id="PF00082">
    <property type="entry name" value="Peptidase_S8"/>
    <property type="match status" value="1"/>
</dbReference>
<evidence type="ECO:0000256" key="4">
    <source>
        <dbReference type="ARBA" id="ARBA00023180"/>
    </source>
</evidence>
<feature type="non-terminal residue" evidence="8">
    <location>
        <position position="292"/>
    </location>
</feature>
<dbReference type="Proteomes" id="UP000008311">
    <property type="component" value="Unassembled WGS sequence"/>
</dbReference>
<keyword evidence="4" id="KW-0325">Glycoprotein</keyword>
<dbReference type="SUPFAM" id="SSF52743">
    <property type="entry name" value="Subtilisin-like"/>
    <property type="match status" value="1"/>
</dbReference>
<accession>B9TJF6</accession>
<dbReference type="CDD" id="cd02120">
    <property type="entry name" value="PA_subtilisin_like"/>
    <property type="match status" value="1"/>
</dbReference>
<comment type="similarity">
    <text evidence="2 5">Belongs to the peptidase S8 family.</text>
</comment>
<keyword evidence="3" id="KW-0732">Signal</keyword>
<evidence type="ECO:0000259" key="7">
    <source>
        <dbReference type="Pfam" id="PF02225"/>
    </source>
</evidence>
<gene>
    <name evidence="8" type="ORF">RCOM_1862970</name>
</gene>
<reference evidence="9" key="1">
    <citation type="journal article" date="2010" name="Nat. Biotechnol.">
        <title>Draft genome sequence of the oilseed species Ricinus communis.</title>
        <authorList>
            <person name="Chan A.P."/>
            <person name="Crabtree J."/>
            <person name="Zhao Q."/>
            <person name="Lorenzi H."/>
            <person name="Orvis J."/>
            <person name="Puiu D."/>
            <person name="Melake-Berhan A."/>
            <person name="Jones K.M."/>
            <person name="Redman J."/>
            <person name="Chen G."/>
            <person name="Cahoon E.B."/>
            <person name="Gedil M."/>
            <person name="Stanke M."/>
            <person name="Haas B.J."/>
            <person name="Wortman J.R."/>
            <person name="Fraser-Liggett C.M."/>
            <person name="Ravel J."/>
            <person name="Rabinowicz P.D."/>
        </authorList>
    </citation>
    <scope>NUCLEOTIDE SEQUENCE [LARGE SCALE GENOMIC DNA]</scope>
    <source>
        <strain evidence="9">cv. Hale</strain>
    </source>
</reference>
<dbReference type="SUPFAM" id="SSF52025">
    <property type="entry name" value="PA domain"/>
    <property type="match status" value="1"/>
</dbReference>
<dbReference type="GO" id="GO:0006508">
    <property type="term" value="P:proteolysis"/>
    <property type="evidence" value="ECO:0007669"/>
    <property type="project" value="InterPro"/>
</dbReference>
<comment type="caution">
    <text evidence="5">Lacks conserved residue(s) required for the propagation of feature annotation.</text>
</comment>
<dbReference type="PANTHER" id="PTHR10795">
    <property type="entry name" value="PROPROTEIN CONVERTASE SUBTILISIN/KEXIN"/>
    <property type="match status" value="1"/>
</dbReference>
<evidence type="ECO:0000256" key="3">
    <source>
        <dbReference type="ARBA" id="ARBA00022729"/>
    </source>
</evidence>
<dbReference type="GO" id="GO:0005576">
    <property type="term" value="C:extracellular region"/>
    <property type="evidence" value="ECO:0007669"/>
    <property type="project" value="UniProtKB-SubCell"/>
</dbReference>
<dbReference type="InterPro" id="IPR000209">
    <property type="entry name" value="Peptidase_S8/S53_dom"/>
</dbReference>
<proteinExistence type="inferred from homology"/>
<dbReference type="STRING" id="3988.B9TJF6"/>